<dbReference type="GO" id="GO:0009055">
    <property type="term" value="F:electron transfer activity"/>
    <property type="evidence" value="ECO:0007669"/>
    <property type="project" value="TreeGrafter"/>
</dbReference>
<dbReference type="InterPro" id="IPR003680">
    <property type="entry name" value="Flavodoxin_fold"/>
</dbReference>
<reference evidence="3 4" key="1">
    <citation type="submission" date="2018-10" db="EMBL/GenBank/DDBJ databases">
        <title>Genomic Encyclopedia of Type Strains, Phase IV (KMG-IV): sequencing the most valuable type-strain genomes for metagenomic binning, comparative biology and taxonomic classification.</title>
        <authorList>
            <person name="Goeker M."/>
        </authorList>
    </citation>
    <scope>NUCLEOTIDE SEQUENCE [LARGE SCALE GENOMIC DNA]</scope>
    <source>
        <strain evidence="3 4">DSM 25586</strain>
    </source>
</reference>
<dbReference type="InterPro" id="IPR046980">
    <property type="entry name" value="KefG/KefF"/>
</dbReference>
<dbReference type="Gene3D" id="3.40.50.360">
    <property type="match status" value="1"/>
</dbReference>
<dbReference type="PANTHER" id="PTHR47307">
    <property type="entry name" value="GLUTATHIONE-REGULATED POTASSIUM-EFFLUX SYSTEM ANCILLARY PROTEIN KEFG"/>
    <property type="match status" value="1"/>
</dbReference>
<feature type="domain" description="Flavodoxin-like fold" evidence="2">
    <location>
        <begin position="5"/>
        <end position="172"/>
    </location>
</feature>
<dbReference type="InterPro" id="IPR029039">
    <property type="entry name" value="Flavoprotein-like_sf"/>
</dbReference>
<evidence type="ECO:0000313" key="3">
    <source>
        <dbReference type="EMBL" id="RKR30425.1"/>
    </source>
</evidence>
<dbReference type="SUPFAM" id="SSF52218">
    <property type="entry name" value="Flavoproteins"/>
    <property type="match status" value="1"/>
</dbReference>
<evidence type="ECO:0000313" key="4">
    <source>
        <dbReference type="Proteomes" id="UP000276055"/>
    </source>
</evidence>
<dbReference type="GO" id="GO:0010181">
    <property type="term" value="F:FMN binding"/>
    <property type="evidence" value="ECO:0007669"/>
    <property type="project" value="TreeGrafter"/>
</dbReference>
<dbReference type="AlphaFoldDB" id="A0A495FMH9"/>
<keyword evidence="1" id="KW-0560">Oxidoreductase</keyword>
<protein>
    <submittedName>
        <fullName evidence="3">Glutathione-regulated potassium-efflux system ancillary protein KefG</fullName>
    </submittedName>
</protein>
<evidence type="ECO:0000259" key="2">
    <source>
        <dbReference type="Pfam" id="PF02525"/>
    </source>
</evidence>
<organism evidence="3 4">
    <name type="scientific">Arthrobacter oryzae</name>
    <dbReference type="NCBI Taxonomy" id="409290"/>
    <lineage>
        <taxon>Bacteria</taxon>
        <taxon>Bacillati</taxon>
        <taxon>Actinomycetota</taxon>
        <taxon>Actinomycetes</taxon>
        <taxon>Micrococcales</taxon>
        <taxon>Micrococcaceae</taxon>
        <taxon>Arthrobacter</taxon>
    </lineage>
</organism>
<proteinExistence type="predicted"/>
<comment type="caution">
    <text evidence="3">The sequence shown here is derived from an EMBL/GenBank/DDBJ whole genome shotgun (WGS) entry which is preliminary data.</text>
</comment>
<dbReference type="GO" id="GO:0003955">
    <property type="term" value="F:NAD(P)H dehydrogenase (quinone) activity"/>
    <property type="evidence" value="ECO:0007669"/>
    <property type="project" value="TreeGrafter"/>
</dbReference>
<sequence length="182" mass="20027">MTLHRTLVLVAHPDLGSSRITAHLTAAVKDMEHVTVHDLSAAYPDRRIDAAREQELLRGHDTIVWAFPWHWYSVPGVLKEWMDQVLTYGFAYGTGGDALHGKRLQLALSTGGPESSYAPSGHNRFTMDELLRPLHATAHLCGLDMAEPLILHSAHGADADELDRHAARYRELLSAVPAAAGR</sequence>
<gene>
    <name evidence="3" type="ORF">C8D78_0750</name>
</gene>
<name>A0A495FMH9_9MICC</name>
<dbReference type="RefSeq" id="WP_120950479.1">
    <property type="nucleotide sequence ID" value="NZ_RBIR01000001.1"/>
</dbReference>
<dbReference type="PANTHER" id="PTHR47307:SF1">
    <property type="entry name" value="GLUTATHIONE-REGULATED POTASSIUM-EFFLUX SYSTEM ANCILLARY PROTEIN KEFG"/>
    <property type="match status" value="1"/>
</dbReference>
<evidence type="ECO:0000256" key="1">
    <source>
        <dbReference type="ARBA" id="ARBA00023002"/>
    </source>
</evidence>
<accession>A0A495FMH9</accession>
<dbReference type="OrthoDB" id="9798454at2"/>
<dbReference type="EMBL" id="RBIR01000001">
    <property type="protein sequence ID" value="RKR30425.1"/>
    <property type="molecule type" value="Genomic_DNA"/>
</dbReference>
<dbReference type="Pfam" id="PF02525">
    <property type="entry name" value="Flavodoxin_2"/>
    <property type="match status" value="1"/>
</dbReference>
<dbReference type="Proteomes" id="UP000276055">
    <property type="component" value="Unassembled WGS sequence"/>
</dbReference>